<accession>A0A2L2XCJ8</accession>
<dbReference type="AlphaFoldDB" id="A0A2L2XCJ8"/>
<reference evidence="3" key="1">
    <citation type="submission" date="2018-02" db="EMBL/GenBank/DDBJ databases">
        <title>Genome sequence of Desulfocucumis palustris strain NAW-5.</title>
        <authorList>
            <person name="Watanabe M."/>
            <person name="Kojima H."/>
            <person name="Fukui M."/>
        </authorList>
    </citation>
    <scope>NUCLEOTIDE SEQUENCE [LARGE SCALE GENOMIC DNA]</scope>
    <source>
        <strain evidence="3">NAW-5</strain>
    </source>
</reference>
<feature type="transmembrane region" description="Helical" evidence="1">
    <location>
        <begin position="80"/>
        <end position="97"/>
    </location>
</feature>
<evidence type="ECO:0000313" key="2">
    <source>
        <dbReference type="EMBL" id="GBF33955.1"/>
    </source>
</evidence>
<dbReference type="RefSeq" id="WP_104372271.1">
    <property type="nucleotide sequence ID" value="NZ_BFAV01000125.1"/>
</dbReference>
<sequence>MENDKYFIDKGDGKYCRIITEDGVWPLYILKRNKKIKKYFVKRHPVNRVSQDSFIEECVCAIVVCAFLLLLSWLQYIMPYGLYIEAIVVLIVIARIYKIEGIVSGHAYAMPFICLLLWIFVSHNLF</sequence>
<keyword evidence="1" id="KW-0472">Membrane</keyword>
<comment type="caution">
    <text evidence="2">The sequence shown here is derived from an EMBL/GenBank/DDBJ whole genome shotgun (WGS) entry which is preliminary data.</text>
</comment>
<proteinExistence type="predicted"/>
<evidence type="ECO:0000256" key="1">
    <source>
        <dbReference type="SAM" id="Phobius"/>
    </source>
</evidence>
<feature type="transmembrane region" description="Helical" evidence="1">
    <location>
        <begin position="54"/>
        <end position="74"/>
    </location>
</feature>
<organism evidence="2 3">
    <name type="scientific">Desulfocucumis palustris</name>
    <dbReference type="NCBI Taxonomy" id="1898651"/>
    <lineage>
        <taxon>Bacteria</taxon>
        <taxon>Bacillati</taxon>
        <taxon>Bacillota</taxon>
        <taxon>Clostridia</taxon>
        <taxon>Eubacteriales</taxon>
        <taxon>Desulfocucumaceae</taxon>
        <taxon>Desulfocucumis</taxon>
    </lineage>
</organism>
<evidence type="ECO:0000313" key="3">
    <source>
        <dbReference type="Proteomes" id="UP000239549"/>
    </source>
</evidence>
<protein>
    <submittedName>
        <fullName evidence="2">Uncharacterized protein</fullName>
    </submittedName>
</protein>
<dbReference type="EMBL" id="BFAV01000125">
    <property type="protein sequence ID" value="GBF33955.1"/>
    <property type="molecule type" value="Genomic_DNA"/>
</dbReference>
<keyword evidence="1" id="KW-1133">Transmembrane helix</keyword>
<dbReference type="Proteomes" id="UP000239549">
    <property type="component" value="Unassembled WGS sequence"/>
</dbReference>
<keyword evidence="3" id="KW-1185">Reference proteome</keyword>
<keyword evidence="1" id="KW-0812">Transmembrane</keyword>
<feature type="transmembrane region" description="Helical" evidence="1">
    <location>
        <begin position="102"/>
        <end position="121"/>
    </location>
</feature>
<name>A0A2L2XCJ8_9FIRM</name>
<gene>
    <name evidence="2" type="ORF">DCCM_3066</name>
</gene>